<evidence type="ECO:0000259" key="8">
    <source>
        <dbReference type="PROSITE" id="PS51192"/>
    </source>
</evidence>
<dbReference type="PROSITE" id="PS00893">
    <property type="entry name" value="NUDIX_BOX"/>
    <property type="match status" value="1"/>
</dbReference>
<dbReference type="Gene3D" id="3.40.220.10">
    <property type="entry name" value="Leucine Aminopeptidase, subunit E, domain 1"/>
    <property type="match status" value="1"/>
</dbReference>
<dbReference type="SUPFAM" id="SSF55811">
    <property type="entry name" value="Nudix"/>
    <property type="match status" value="1"/>
</dbReference>
<dbReference type="Gene3D" id="3.40.50.300">
    <property type="entry name" value="P-loop containing nucleotide triphosphate hydrolases"/>
    <property type="match status" value="2"/>
</dbReference>
<dbReference type="SUPFAM" id="SSF56399">
    <property type="entry name" value="ADP-ribosylation"/>
    <property type="match status" value="1"/>
</dbReference>
<dbReference type="SMART" id="SM00490">
    <property type="entry name" value="HELICc"/>
    <property type="match status" value="1"/>
</dbReference>
<keyword evidence="1" id="KW-0547">Nucleotide-binding</keyword>
<dbReference type="InterPro" id="IPR000086">
    <property type="entry name" value="NUDIX_hydrolase_dom"/>
</dbReference>
<dbReference type="Gene3D" id="3.90.228.10">
    <property type="match status" value="1"/>
</dbReference>
<dbReference type="GO" id="GO:0003723">
    <property type="term" value="F:RNA binding"/>
    <property type="evidence" value="ECO:0007669"/>
    <property type="project" value="TreeGrafter"/>
</dbReference>
<dbReference type="GO" id="GO:0005524">
    <property type="term" value="F:ATP binding"/>
    <property type="evidence" value="ECO:0007669"/>
    <property type="project" value="UniProtKB-KW"/>
</dbReference>
<keyword evidence="2" id="KW-0378">Hydrolase</keyword>
<dbReference type="InterPro" id="IPR027417">
    <property type="entry name" value="P-loop_NTPase"/>
</dbReference>
<evidence type="ECO:0000313" key="11">
    <source>
        <dbReference type="EMBL" id="ETK85760.1"/>
    </source>
</evidence>
<dbReference type="EMBL" id="KI686518">
    <property type="protein sequence ID" value="ETK85760.1"/>
    <property type="molecule type" value="Genomic_DNA"/>
</dbReference>
<evidence type="ECO:0000256" key="6">
    <source>
        <dbReference type="SAM" id="MobiDB-lite"/>
    </source>
</evidence>
<dbReference type="PROSITE" id="PS51154">
    <property type="entry name" value="MACRO"/>
    <property type="match status" value="1"/>
</dbReference>
<dbReference type="SMART" id="SM00847">
    <property type="entry name" value="HA2"/>
    <property type="match status" value="1"/>
</dbReference>
<keyword evidence="3" id="KW-0347">Helicase</keyword>
<dbReference type="InterPro" id="IPR014001">
    <property type="entry name" value="Helicase_ATP-bd"/>
</dbReference>
<dbReference type="CDD" id="cd02907">
    <property type="entry name" value="Macro_Af1521_BAL-like"/>
    <property type="match status" value="1"/>
</dbReference>
<organism evidence="11">
    <name type="scientific">Phytophthora nicotianae</name>
    <name type="common">Potato buckeye rot agent</name>
    <name type="synonym">Phytophthora parasitica</name>
    <dbReference type="NCBI Taxonomy" id="4792"/>
    <lineage>
        <taxon>Eukaryota</taxon>
        <taxon>Sar</taxon>
        <taxon>Stramenopiles</taxon>
        <taxon>Oomycota</taxon>
        <taxon>Peronosporomycetes</taxon>
        <taxon>Peronosporales</taxon>
        <taxon>Peronosporaceae</taxon>
        <taxon>Phytophthora</taxon>
    </lineage>
</organism>
<protein>
    <recommendedName>
        <fullName evidence="12">Poly [ADP-ribose] polymerase</fullName>
    </recommendedName>
</protein>
<feature type="domain" description="Helicase ATP-binding" evidence="8">
    <location>
        <begin position="873"/>
        <end position="1052"/>
    </location>
</feature>
<evidence type="ECO:0000256" key="2">
    <source>
        <dbReference type="ARBA" id="ARBA00022801"/>
    </source>
</evidence>
<feature type="compositionally biased region" description="Polar residues" evidence="6">
    <location>
        <begin position="101"/>
        <end position="120"/>
    </location>
</feature>
<dbReference type="CDD" id="cd00105">
    <property type="entry name" value="KH-I"/>
    <property type="match status" value="1"/>
</dbReference>
<feature type="domain" description="Nudix hydrolase" evidence="10">
    <location>
        <begin position="381"/>
        <end position="536"/>
    </location>
</feature>
<dbReference type="PROSITE" id="PS51192">
    <property type="entry name" value="HELICASE_ATP_BIND_1"/>
    <property type="match status" value="1"/>
</dbReference>
<evidence type="ECO:0000256" key="3">
    <source>
        <dbReference type="ARBA" id="ARBA00022806"/>
    </source>
</evidence>
<dbReference type="PANTHER" id="PTHR18934">
    <property type="entry name" value="ATP-DEPENDENT RNA HELICASE"/>
    <property type="match status" value="1"/>
</dbReference>
<evidence type="ECO:0000259" key="10">
    <source>
        <dbReference type="PROSITE" id="PS51462"/>
    </source>
</evidence>
<dbReference type="PANTHER" id="PTHR18934:SF91">
    <property type="entry name" value="PRE-MRNA-SPLICING FACTOR ATP-DEPENDENT RNA HELICASE PRP16"/>
    <property type="match status" value="1"/>
</dbReference>
<feature type="non-terminal residue" evidence="11">
    <location>
        <position position="1"/>
    </location>
</feature>
<dbReference type="Pfam" id="PF00270">
    <property type="entry name" value="DEAD"/>
    <property type="match status" value="1"/>
</dbReference>
<proteinExistence type="inferred from homology"/>
<dbReference type="CDD" id="cd17917">
    <property type="entry name" value="DEXHc_RHA-like"/>
    <property type="match status" value="1"/>
</dbReference>
<name>W2GTU6_PHYNI</name>
<dbReference type="PROSITE" id="PS51194">
    <property type="entry name" value="HELICASE_CTER"/>
    <property type="match status" value="1"/>
</dbReference>
<dbReference type="InterPro" id="IPR002589">
    <property type="entry name" value="Macro_dom"/>
</dbReference>
<dbReference type="PROSITE" id="PS51462">
    <property type="entry name" value="NUDIX"/>
    <property type="match status" value="1"/>
</dbReference>
<evidence type="ECO:0008006" key="12">
    <source>
        <dbReference type="Google" id="ProtNLM"/>
    </source>
</evidence>
<dbReference type="InterPro" id="IPR011545">
    <property type="entry name" value="DEAD/DEAH_box_helicase_dom"/>
</dbReference>
<dbReference type="InterPro" id="IPR043472">
    <property type="entry name" value="Macro_dom-like"/>
</dbReference>
<evidence type="ECO:0000259" key="7">
    <source>
        <dbReference type="PROSITE" id="PS51154"/>
    </source>
</evidence>
<reference evidence="11" key="1">
    <citation type="submission" date="2013-11" db="EMBL/GenBank/DDBJ databases">
        <title>The Genome Sequence of Phytophthora parasitica CJ02B3.</title>
        <authorList>
            <consortium name="The Broad Institute Genomics Platform"/>
            <person name="Russ C."/>
            <person name="Tyler B."/>
            <person name="Panabieres F."/>
            <person name="Shan W."/>
            <person name="Tripathy S."/>
            <person name="Grunwald N."/>
            <person name="Machado M."/>
            <person name="Johnson C.S."/>
            <person name="Arredondo F."/>
            <person name="Hong C."/>
            <person name="Coffey M."/>
            <person name="Young S.K."/>
            <person name="Zeng Q."/>
            <person name="Gargeya S."/>
            <person name="Fitzgerald M."/>
            <person name="Abouelleil A."/>
            <person name="Alvarado L."/>
            <person name="Chapman S.B."/>
            <person name="Gainer-Dewar J."/>
            <person name="Goldberg J."/>
            <person name="Griggs A."/>
            <person name="Gujja S."/>
            <person name="Hansen M."/>
            <person name="Howarth C."/>
            <person name="Imamovic A."/>
            <person name="Ireland A."/>
            <person name="Larimer J."/>
            <person name="McCowan C."/>
            <person name="Murphy C."/>
            <person name="Pearson M."/>
            <person name="Poon T.W."/>
            <person name="Priest M."/>
            <person name="Roberts A."/>
            <person name="Saif S."/>
            <person name="Shea T."/>
            <person name="Sykes S."/>
            <person name="Wortman J."/>
            <person name="Nusbaum C."/>
            <person name="Birren B."/>
        </authorList>
    </citation>
    <scope>NUCLEOTIDE SEQUENCE [LARGE SCALE GENOMIC DNA]</scope>
    <source>
        <strain evidence="11">CJ02B3</strain>
    </source>
</reference>
<dbReference type="GO" id="GO:0004386">
    <property type="term" value="F:helicase activity"/>
    <property type="evidence" value="ECO:0007669"/>
    <property type="project" value="UniProtKB-KW"/>
</dbReference>
<feature type="region of interest" description="Disordered" evidence="6">
    <location>
        <begin position="101"/>
        <end position="121"/>
    </location>
</feature>
<gene>
    <name evidence="11" type="ORF">L915_09508</name>
</gene>
<dbReference type="SUPFAM" id="SSF52540">
    <property type="entry name" value="P-loop containing nucleoside triphosphate hydrolases"/>
    <property type="match status" value="1"/>
</dbReference>
<keyword evidence="4" id="KW-0067">ATP-binding</keyword>
<dbReference type="Pfam" id="PF00293">
    <property type="entry name" value="NUDIX"/>
    <property type="match status" value="1"/>
</dbReference>
<dbReference type="VEuPathDB" id="FungiDB:PPTG_01239"/>
<dbReference type="Proteomes" id="UP000053236">
    <property type="component" value="Unassembled WGS sequence"/>
</dbReference>
<dbReference type="CDD" id="cd02883">
    <property type="entry name" value="NUDIX_Hydrolase"/>
    <property type="match status" value="1"/>
</dbReference>
<dbReference type="SMART" id="SM00506">
    <property type="entry name" value="A1pp"/>
    <property type="match status" value="1"/>
</dbReference>
<comment type="similarity">
    <text evidence="5">Belongs to the DEAD box helicase family. DEAH subfamily. PRP16 sub-subfamily.</text>
</comment>
<sequence>NVSYFHLWRLRPLTISFISHFFHHRASTMIPPGGDECEGTRLLACIKAAGLPNPTSVQEDLKREHRITTVDELSEVLSHPEHSQSIPTLWRMRFSTVIGSNQEASPVTRRPSSQGPTSAFSRDVMGGKELIRCRMPGSEILVLKGDITASTAEAIVNAANSQLLHGGGLAGAIVDKGGTSIQAESSDWIRRHSSLNVGTAMSTASGRLPCKYIIHAVGPNVSHAAQPTPEHAQQLRDAVWNALVEAARLGVQSVAIPGISTGIFGYPRDLGAREIVNECVRFCCENKSTSVRSIGLVNIDDPTVSCFVRALEDTGQLNNCTLELPPSRDFCSNENIRPPQNLAISENVWPSLKCYSMQDNSDDWTPDQSDAKTRSNRGHTAIHKAGGVLLARAGASGMEVLVGVEYRPMDKNPARYVNFLGGKIEYGECPVETAAREFSEEVGGNFTKNEMIQHLNDATKSIELWLPFAKYMLYISHWDVDERADNLPEMYARRRKGARGIGRGAEHDFLMWLSWDALIEAAKQNHGRVSTPWGKIPISSMICRFLARYQTTAAHTFNRLIVNKIMDSERARIRRLKSLSDADLISNLLRSDWKLSLTSPPMAPPSPIQVLQPNDSEYQRVLSTMPAEMSSNVVSVRRVKASARESEYISELKRIQATKASVGETEPLYHGTPERWRATAIALNGFDLSIKLVGRSYGDGVYSSPDINAAYHYSSTKTGGSLLHLRGIIASNCQSSSDNTILPGNGFHVFPNPRCVLPLLIVDFAAANSQDLDMERQAIQDDYNAMLEKRKAMETSMKVKEATFCREMAARLRRALNVYSKTFEEYEKSVKDTKTDTPVTPDETNQASLRRLLMERQQFAACLPMYEKKHELVDVLQHNQVVIITADTGSGKSTQLPQIFMDNILPHEKTRRIAVLQPRRVNAVSLSKRVAEERGLPHGQEIGYLIGRGESNVSDTTRVEYMTHGLFVQLAHDWKELLAKYCVVIVDEAHERSVDVDLSLALLKRALRQLRQLQQSESTSADIKFRVVVTSATIKEEAEHFRQYLDPSLTRSAIFAVTGCAFPVHIEHRSDVIVDQQIVGTAGVGKVLTSAAIQTAMDILRTTEAGNILIFLPGEGSINDALEMARQDILMASNSQEAKDARVVDSDTVFCFQLAVDVQRGDNEHSKRMFSRKKSISKMRNIKVCILAFHGKISRAQRDHVLNPPPDQRFVIFSTNVAETGVTLPNVRYVIDTGLERRVRWNASVDVNEMVTEHVTQSSMTQRAGRAGRTASGICIRLFPEDQDLSSPSSAETSTRRSVEPAVQNSMIYKAVLLDKDLQRQNERLEMIDPINTSLFERAEARLHELGALDENGILTPEGGVLLSLGVDVRLGRFLIACSRFGCLATGAKLAALITASNGAERLLPDRKRLHLVTKFDEYIDPSGDHLTLLNIINGYYGAVEQQKAMKWCRGCGFDEEVFTSAEISYEYLLKVLDRLQFDLVDDADTVEQNNGIGSSIRRALCSAYFDQIAATRTPGIPTAGFTRILDSAKRNGALDMMTDFAGRTQPAASSSDKDSDPPEPIVKAGSYTTLWLDQVSQSKNVGRLVIFGSQMLTDGSQRAEPTVQLISYVTEEEVAAGAPEWCRLVDFKDLLQSSAQEIIRLELSDGVRRYVVMDRGAWLKQLRRKFPAATATVNRNTLVVTCPRRMSARVDFEVRKLLRVVEPEKVTLQLPDHVEMGKIIGKGGQNIKALEENIQELLSSEQGGVGRRHVESMRILDVNSSSREITITLVGEAKVLMPVIVGRIQSSIVQTHGDNMLPLVTRALGDHGQEMQHHPRLAQILNCVAPPSWQSRDDIMLQLAHALVWKCDVSIYGGFLRDWVVRGEPANDIDVQILPPQTTTASVQQQLQQHLAQTPGALQRQVQITSGRQKGSAFALAICADGISSIDIDLVDPSAVLQQTHPGVDCDAGNLLLNRQQSLRKKIPTAGDSLAAALENVGKKQFVFYYPLHSGAPAQSMAIKRLRKYLKRGWTCLSDVPSEVMQQLTDAERQRVTKATVG</sequence>
<dbReference type="CDD" id="cd18791">
    <property type="entry name" value="SF2_C_RHA"/>
    <property type="match status" value="1"/>
</dbReference>
<evidence type="ECO:0000259" key="9">
    <source>
        <dbReference type="PROSITE" id="PS51194"/>
    </source>
</evidence>
<dbReference type="SMART" id="SM00487">
    <property type="entry name" value="DEXDc"/>
    <property type="match status" value="1"/>
</dbReference>
<dbReference type="InterPro" id="IPR001650">
    <property type="entry name" value="Helicase_C-like"/>
</dbReference>
<accession>W2GTU6</accession>
<evidence type="ECO:0000256" key="4">
    <source>
        <dbReference type="ARBA" id="ARBA00022840"/>
    </source>
</evidence>
<dbReference type="InterPro" id="IPR007502">
    <property type="entry name" value="Helicase-assoc_dom"/>
</dbReference>
<dbReference type="Pfam" id="PF01661">
    <property type="entry name" value="Macro"/>
    <property type="match status" value="1"/>
</dbReference>
<dbReference type="InterPro" id="IPR015797">
    <property type="entry name" value="NUDIX_hydrolase-like_dom_sf"/>
</dbReference>
<dbReference type="GO" id="GO:0016787">
    <property type="term" value="F:hydrolase activity"/>
    <property type="evidence" value="ECO:0007669"/>
    <property type="project" value="UniProtKB-KW"/>
</dbReference>
<feature type="domain" description="Helicase C-terminal" evidence="9">
    <location>
        <begin position="1117"/>
        <end position="1319"/>
    </location>
</feature>
<dbReference type="Gene3D" id="3.90.79.10">
    <property type="entry name" value="Nucleoside Triphosphate Pyrophosphohydrolase"/>
    <property type="match status" value="1"/>
</dbReference>
<dbReference type="Gene3D" id="1.20.120.1080">
    <property type="match status" value="1"/>
</dbReference>
<dbReference type="Pfam" id="PF00271">
    <property type="entry name" value="Helicase_C"/>
    <property type="match status" value="1"/>
</dbReference>
<evidence type="ECO:0000256" key="1">
    <source>
        <dbReference type="ARBA" id="ARBA00022741"/>
    </source>
</evidence>
<dbReference type="InterPro" id="IPR020084">
    <property type="entry name" value="NUDIX_hydrolase_CS"/>
</dbReference>
<evidence type="ECO:0000256" key="5">
    <source>
        <dbReference type="ARBA" id="ARBA00038040"/>
    </source>
</evidence>
<dbReference type="SUPFAM" id="SSF52949">
    <property type="entry name" value="Macro domain-like"/>
    <property type="match status" value="1"/>
</dbReference>
<feature type="domain" description="Macro" evidence="7">
    <location>
        <begin position="127"/>
        <end position="315"/>
    </location>
</feature>